<name>A0A7G2FJC9_ARATH</name>
<dbReference type="AlphaFoldDB" id="A0A7G2FJC9"/>
<dbReference type="Proteomes" id="UP000516314">
    <property type="component" value="Chromosome 5"/>
</dbReference>
<evidence type="ECO:0000259" key="8">
    <source>
        <dbReference type="Pfam" id="PF12680"/>
    </source>
</evidence>
<evidence type="ECO:0000313" key="9">
    <source>
        <dbReference type="EMBL" id="CAD5333662.1"/>
    </source>
</evidence>
<dbReference type="PROSITE" id="PS01011">
    <property type="entry name" value="FOLYLPOLYGLU_SYNT_1"/>
    <property type="match status" value="1"/>
</dbReference>
<keyword evidence="3" id="KW-0479">Metal-binding</keyword>
<dbReference type="InterPro" id="IPR036565">
    <property type="entry name" value="Mur-like_cat_sf"/>
</dbReference>
<dbReference type="FunFam" id="3.40.1190.10:FF:000012">
    <property type="entry name" value="Dihydrofolate synthetase"/>
    <property type="match status" value="1"/>
</dbReference>
<evidence type="ECO:0000313" key="10">
    <source>
        <dbReference type="Proteomes" id="UP000516314"/>
    </source>
</evidence>
<evidence type="ECO:0000256" key="1">
    <source>
        <dbReference type="ARBA" id="ARBA00008276"/>
    </source>
</evidence>
<comment type="similarity">
    <text evidence="1">Belongs to the folylpolyglutamate synthase family.</text>
</comment>
<dbReference type="PROSITE" id="PS01012">
    <property type="entry name" value="FOLYLPOLYGLU_SYNT_2"/>
    <property type="match status" value="1"/>
</dbReference>
<dbReference type="InterPro" id="IPR001645">
    <property type="entry name" value="Folylpolyglutamate_synth"/>
</dbReference>
<evidence type="ECO:0000256" key="5">
    <source>
        <dbReference type="ARBA" id="ARBA00022840"/>
    </source>
</evidence>
<dbReference type="Gene3D" id="3.10.450.50">
    <property type="match status" value="1"/>
</dbReference>
<dbReference type="SUPFAM" id="SSF53244">
    <property type="entry name" value="MurD-like peptide ligases, peptide-binding domain"/>
    <property type="match status" value="1"/>
</dbReference>
<evidence type="ECO:0000256" key="6">
    <source>
        <dbReference type="ARBA" id="ARBA00022842"/>
    </source>
</evidence>
<dbReference type="PANTHER" id="PTHR11136:SF0">
    <property type="entry name" value="DIHYDROFOLATE SYNTHETASE-RELATED"/>
    <property type="match status" value="1"/>
</dbReference>
<dbReference type="Gene3D" id="3.40.1190.10">
    <property type="entry name" value="Mur-like, catalytic domain"/>
    <property type="match status" value="1"/>
</dbReference>
<protein>
    <submittedName>
        <fullName evidence="9">(thale cress) hypothetical protein</fullName>
    </submittedName>
</protein>
<dbReference type="InterPro" id="IPR013221">
    <property type="entry name" value="Mur_ligase_cen"/>
</dbReference>
<evidence type="ECO:0000256" key="4">
    <source>
        <dbReference type="ARBA" id="ARBA00022741"/>
    </source>
</evidence>
<dbReference type="InterPro" id="IPR032710">
    <property type="entry name" value="NTF2-like_dom_sf"/>
</dbReference>
<dbReference type="PANTHER" id="PTHR11136">
    <property type="entry name" value="FOLYLPOLYGLUTAMATE SYNTHASE-RELATED"/>
    <property type="match status" value="1"/>
</dbReference>
<keyword evidence="2" id="KW-0436">Ligase</keyword>
<dbReference type="EMBL" id="LR881470">
    <property type="protein sequence ID" value="CAD5333662.1"/>
    <property type="molecule type" value="Genomic_DNA"/>
</dbReference>
<proteinExistence type="inferred from homology"/>
<dbReference type="GO" id="GO:0046872">
    <property type="term" value="F:metal ion binding"/>
    <property type="evidence" value="ECO:0007669"/>
    <property type="project" value="UniProtKB-KW"/>
</dbReference>
<dbReference type="Pfam" id="PF08245">
    <property type="entry name" value="Mur_ligase_M"/>
    <property type="match status" value="1"/>
</dbReference>
<dbReference type="SUPFAM" id="SSF53623">
    <property type="entry name" value="MurD-like peptide ligases, catalytic domain"/>
    <property type="match status" value="1"/>
</dbReference>
<dbReference type="GO" id="GO:0004326">
    <property type="term" value="F:tetrahydrofolylpolyglutamate synthase activity"/>
    <property type="evidence" value="ECO:0007669"/>
    <property type="project" value="InterPro"/>
</dbReference>
<evidence type="ECO:0000256" key="2">
    <source>
        <dbReference type="ARBA" id="ARBA00022598"/>
    </source>
</evidence>
<evidence type="ECO:0000256" key="3">
    <source>
        <dbReference type="ARBA" id="ARBA00022723"/>
    </source>
</evidence>
<gene>
    <name evidence="9" type="ORF">AT9943_LOCUS21009</name>
</gene>
<feature type="domain" description="Mur ligase central" evidence="7">
    <location>
        <begin position="354"/>
        <end position="597"/>
    </location>
</feature>
<dbReference type="SUPFAM" id="SSF54427">
    <property type="entry name" value="NTF2-like"/>
    <property type="match status" value="1"/>
</dbReference>
<dbReference type="InterPro" id="IPR037401">
    <property type="entry name" value="SnoaL-like"/>
</dbReference>
<dbReference type="GO" id="GO:0005524">
    <property type="term" value="F:ATP binding"/>
    <property type="evidence" value="ECO:0007669"/>
    <property type="project" value="UniProtKB-KW"/>
</dbReference>
<keyword evidence="6" id="KW-0460">Magnesium</keyword>
<dbReference type="NCBIfam" id="TIGR01499">
    <property type="entry name" value="folC"/>
    <property type="match status" value="1"/>
</dbReference>
<keyword evidence="5" id="KW-0067">ATP-binding</keyword>
<sequence>MASMVNVTSTIVTRNLITKFKTPRLKLDLPSLQHSSQLNAIKNDPIKMINKYASRRNIVVSCLDRPNSRPNQISGYDAVMKFYSSINDKNQDQLSSCISSDCFIDDFSFPKPFRGKQEAMEFFEELVKSMGQNVKFCVENVCEGDGHSAAVNWHLEWKGRKIPFTRGCSFYEFIDEGGRLVIRNARILIESPIKPGGITLSLLKNITFLFDEFPKGAELFLEKPYAIIQAAIRIYGLFLAPLINHRKNLITEVVKMRTLWNHFSTISNIKISPRMRRISAANLISNRNLSTISSTEDPELRDFVGFLESLKNYEKSGVPKGAGTDSDDGFDLGRMKRLMLRLRNPHYKYKVVHVAGTKGKGSTSAFLSNILRAGGYSVGCYSSPHILSIKERISCNGEPVSASTLNDLFYSVKPILEQSIQEENGSLSHFEILTGIAFSLFEKENVDIAVIEAGLGGARDATNVIESSNLAASVITTIGEEHMAALGGSLESIAEAKSGIIKHGRPVVLGGPFLPHIEGILRSKAASVSSSVILASNIGSSSSIKGIINKNGIGLCQSCDIVIQNEKDDQPIVELSDVNLRMLGHHQLQNAVTATCVSLCLRDQGCGRVTDEAIRIGLENTRLLGRSQFLTPKEVETLLLPGATVLLDGAHTKESARALKEMIKKDFPEKRLVFVVAMASDKDHVSFAKELLSGLKPEAVILTEADIGGGKIRSTESSALKESWIKAADELGSRSMEASENKTVLGSLKLAYKILSDDTTSSDSGMVIVTGSLHIVSSVLASLQH</sequence>
<keyword evidence="4" id="KW-0547">Nucleotide-binding</keyword>
<feature type="domain" description="SnoaL-like" evidence="8">
    <location>
        <begin position="81"/>
        <end position="180"/>
    </location>
</feature>
<dbReference type="Pfam" id="PF12680">
    <property type="entry name" value="SnoaL_2"/>
    <property type="match status" value="1"/>
</dbReference>
<accession>A0A7G2FJC9</accession>
<reference evidence="9 10" key="1">
    <citation type="submission" date="2020-09" db="EMBL/GenBank/DDBJ databases">
        <authorList>
            <person name="Ashkenazy H."/>
        </authorList>
    </citation>
    <scope>NUCLEOTIDE SEQUENCE [LARGE SCALE GENOMIC DNA]</scope>
    <source>
        <strain evidence="10">cv. Cdm-0</strain>
    </source>
</reference>
<dbReference type="Gene3D" id="3.90.190.20">
    <property type="entry name" value="Mur ligase, C-terminal domain"/>
    <property type="match status" value="1"/>
</dbReference>
<organism evidence="9 10">
    <name type="scientific">Arabidopsis thaliana</name>
    <name type="common">Mouse-ear cress</name>
    <dbReference type="NCBI Taxonomy" id="3702"/>
    <lineage>
        <taxon>Eukaryota</taxon>
        <taxon>Viridiplantae</taxon>
        <taxon>Streptophyta</taxon>
        <taxon>Embryophyta</taxon>
        <taxon>Tracheophyta</taxon>
        <taxon>Spermatophyta</taxon>
        <taxon>Magnoliopsida</taxon>
        <taxon>eudicotyledons</taxon>
        <taxon>Gunneridae</taxon>
        <taxon>Pentapetalae</taxon>
        <taxon>rosids</taxon>
        <taxon>malvids</taxon>
        <taxon>Brassicales</taxon>
        <taxon>Brassicaceae</taxon>
        <taxon>Camelineae</taxon>
        <taxon>Arabidopsis</taxon>
    </lineage>
</organism>
<evidence type="ECO:0000259" key="7">
    <source>
        <dbReference type="Pfam" id="PF08245"/>
    </source>
</evidence>
<dbReference type="InterPro" id="IPR036615">
    <property type="entry name" value="Mur_ligase_C_dom_sf"/>
</dbReference>
<dbReference type="InterPro" id="IPR018109">
    <property type="entry name" value="Folylpolyglutamate_synth_CS"/>
</dbReference>